<dbReference type="PROSITE" id="PS50005">
    <property type="entry name" value="TPR"/>
    <property type="match status" value="1"/>
</dbReference>
<dbReference type="EC" id="2.7.7.65" evidence="1"/>
<proteinExistence type="predicted"/>
<evidence type="ECO:0000256" key="2">
    <source>
        <dbReference type="ARBA" id="ARBA00034247"/>
    </source>
</evidence>
<dbReference type="Pfam" id="PF13374">
    <property type="entry name" value="TPR_10"/>
    <property type="match status" value="1"/>
</dbReference>
<dbReference type="PANTHER" id="PTHR45138">
    <property type="entry name" value="REGULATORY COMPONENTS OF SENSORY TRANSDUCTION SYSTEM"/>
    <property type="match status" value="1"/>
</dbReference>
<protein>
    <recommendedName>
        <fullName evidence="1">diguanylate cyclase</fullName>
        <ecNumber evidence="1">2.7.7.65</ecNumber>
    </recommendedName>
</protein>
<dbReference type="PANTHER" id="PTHR45138:SF9">
    <property type="entry name" value="DIGUANYLATE CYCLASE DGCM-RELATED"/>
    <property type="match status" value="1"/>
</dbReference>
<comment type="catalytic activity">
    <reaction evidence="2">
        <text>2 GTP = 3',3'-c-di-GMP + 2 diphosphate</text>
        <dbReference type="Rhea" id="RHEA:24898"/>
        <dbReference type="ChEBI" id="CHEBI:33019"/>
        <dbReference type="ChEBI" id="CHEBI:37565"/>
        <dbReference type="ChEBI" id="CHEBI:58805"/>
        <dbReference type="EC" id="2.7.7.65"/>
    </reaction>
</comment>
<comment type="caution">
    <text evidence="6">The sequence shown here is derived from an EMBL/GenBank/DDBJ whole genome shotgun (WGS) entry which is preliminary data.</text>
</comment>
<accession>A0ABW9SI38</accession>
<dbReference type="Proteomes" id="UP000735592">
    <property type="component" value="Unassembled WGS sequence"/>
</dbReference>
<dbReference type="SMART" id="SM00267">
    <property type="entry name" value="GGDEF"/>
    <property type="match status" value="1"/>
</dbReference>
<feature type="transmembrane region" description="Helical" evidence="4">
    <location>
        <begin position="401"/>
        <end position="420"/>
    </location>
</feature>
<feature type="domain" description="GGDEF" evidence="5">
    <location>
        <begin position="472"/>
        <end position="609"/>
    </location>
</feature>
<dbReference type="InterPro" id="IPR029787">
    <property type="entry name" value="Nucleotide_cyclase"/>
</dbReference>
<evidence type="ECO:0000256" key="4">
    <source>
        <dbReference type="SAM" id="Phobius"/>
    </source>
</evidence>
<evidence type="ECO:0000313" key="7">
    <source>
        <dbReference type="Proteomes" id="UP000735592"/>
    </source>
</evidence>
<evidence type="ECO:0000259" key="5">
    <source>
        <dbReference type="PROSITE" id="PS50887"/>
    </source>
</evidence>
<evidence type="ECO:0000256" key="3">
    <source>
        <dbReference type="PROSITE-ProRule" id="PRU00339"/>
    </source>
</evidence>
<dbReference type="InterPro" id="IPR050469">
    <property type="entry name" value="Diguanylate_Cyclase"/>
</dbReference>
<dbReference type="SUPFAM" id="SSF48452">
    <property type="entry name" value="TPR-like"/>
    <property type="match status" value="2"/>
</dbReference>
<evidence type="ECO:0000313" key="6">
    <source>
        <dbReference type="EMBL" id="MTW31766.1"/>
    </source>
</evidence>
<dbReference type="NCBIfam" id="TIGR00254">
    <property type="entry name" value="GGDEF"/>
    <property type="match status" value="1"/>
</dbReference>
<gene>
    <name evidence="6" type="ORF">GM655_02880</name>
</gene>
<dbReference type="InterPro" id="IPR011990">
    <property type="entry name" value="TPR-like_helical_dom_sf"/>
</dbReference>
<dbReference type="CDD" id="cd01949">
    <property type="entry name" value="GGDEF"/>
    <property type="match status" value="1"/>
</dbReference>
<reference evidence="6 7" key="1">
    <citation type="submission" date="2019-11" db="EMBL/GenBank/DDBJ databases">
        <title>Type strains purchased from KCTC, JCM and DSMZ.</title>
        <authorList>
            <person name="Lu H."/>
        </authorList>
    </citation>
    <scope>NUCLEOTIDE SEQUENCE [LARGE SCALE GENOMIC DNA]</scope>
    <source>
        <strain evidence="6 7">DSM 103461</strain>
    </source>
</reference>
<name>A0ABW9SI38_9BURK</name>
<keyword evidence="4" id="KW-0812">Transmembrane</keyword>
<dbReference type="InterPro" id="IPR043128">
    <property type="entry name" value="Rev_trsase/Diguanyl_cyclase"/>
</dbReference>
<organism evidence="6 7">
    <name type="scientific">Pseudoduganella danionis</name>
    <dbReference type="NCBI Taxonomy" id="1890295"/>
    <lineage>
        <taxon>Bacteria</taxon>
        <taxon>Pseudomonadati</taxon>
        <taxon>Pseudomonadota</taxon>
        <taxon>Betaproteobacteria</taxon>
        <taxon>Burkholderiales</taxon>
        <taxon>Oxalobacteraceae</taxon>
        <taxon>Telluria group</taxon>
        <taxon>Pseudoduganella</taxon>
    </lineage>
</organism>
<keyword evidence="3" id="KW-0802">TPR repeat</keyword>
<dbReference type="EMBL" id="WNKW01000001">
    <property type="protein sequence ID" value="MTW31766.1"/>
    <property type="molecule type" value="Genomic_DNA"/>
</dbReference>
<dbReference type="Pfam" id="PF13176">
    <property type="entry name" value="TPR_7"/>
    <property type="match status" value="1"/>
</dbReference>
<dbReference type="PROSITE" id="PS50887">
    <property type="entry name" value="GGDEF"/>
    <property type="match status" value="1"/>
</dbReference>
<dbReference type="SMART" id="SM00028">
    <property type="entry name" value="TPR"/>
    <property type="match status" value="5"/>
</dbReference>
<keyword evidence="7" id="KW-1185">Reference proteome</keyword>
<dbReference type="Gene3D" id="3.30.70.270">
    <property type="match status" value="1"/>
</dbReference>
<evidence type="ECO:0000256" key="1">
    <source>
        <dbReference type="ARBA" id="ARBA00012528"/>
    </source>
</evidence>
<dbReference type="InterPro" id="IPR000160">
    <property type="entry name" value="GGDEF_dom"/>
</dbReference>
<dbReference type="Gene3D" id="1.25.40.10">
    <property type="entry name" value="Tetratricopeptide repeat domain"/>
    <property type="match status" value="2"/>
</dbReference>
<dbReference type="InterPro" id="IPR019734">
    <property type="entry name" value="TPR_rpt"/>
</dbReference>
<feature type="repeat" description="TPR" evidence="3">
    <location>
        <begin position="119"/>
        <end position="152"/>
    </location>
</feature>
<dbReference type="Pfam" id="PF00990">
    <property type="entry name" value="GGDEF"/>
    <property type="match status" value="1"/>
</dbReference>
<sequence>MYQRILDIRDQSRFVPEKALTQLLALQAKAEQEPPATRAELINQLSVAHLRTGQLDAAMADTEQLISFGRAQRDDAMLAKGLLAKSYVLFEKAEARAAYQLAFEAEKLANKSSDLVLRSQAQVTVGQAYAEQGDFPTALSKMQQALDTARQATSDPVMLFGALNALTQLYTQMKEYDKADLTLQEMLELAGQLRSPGRMAAAKTTEYVLAVGIGQYKRAIQAQQLALDLMRKLGSERGIGMALGNLSDAYLKLHDYPRAAQYANESLRSTQKSGDRSMESTARANLAQAYLAMGRIAEGKQQYEQALNRYEQENNKPLLQDALREYGEALERVGDTAGAVSAYHRERTISDQLFERRRQQAVLELQEKYETEKKQRQIELLSRDNQLKGTELDNKRLQQRVWWLLALVTALGALIVGMLYRRVRHANAQLEVKNLELKAQSVRDPLTALYNRRHFQDFMRALPHSEARESDLVGALLLLDVDHFKHINDSYGHAAGDAVLKMLAEHLRVALRETDMIVRWGGEEFLAYLPAVSRHGIDDVARRILRSIAAQKVEYQGQSITVQVSVGYAPFPLAPDGTPLPWERVVNLVDMALYLAKAHGRHRAYGLRGFANFEHTTLEAIEQDLERAWRAGFVDLSVVLGDAPDAVPPSPNEANNVVHIKHAQKNSHAT</sequence>
<keyword evidence="4" id="KW-0472">Membrane</keyword>
<dbReference type="SUPFAM" id="SSF55073">
    <property type="entry name" value="Nucleotide cyclase"/>
    <property type="match status" value="1"/>
</dbReference>
<keyword evidence="4" id="KW-1133">Transmembrane helix</keyword>